<dbReference type="PANTHER" id="PTHR24126">
    <property type="entry name" value="ANKYRIN REPEAT, PH AND SEC7 DOMAIN CONTAINING PROTEIN SECG-RELATED"/>
    <property type="match status" value="1"/>
</dbReference>
<dbReference type="Pfam" id="PF12796">
    <property type="entry name" value="Ank_2"/>
    <property type="match status" value="2"/>
</dbReference>
<reference evidence="5" key="1">
    <citation type="submission" date="2017-09" db="EMBL/GenBank/DDBJ databases">
        <authorList>
            <person name="Varghese N."/>
            <person name="Submissions S."/>
        </authorList>
    </citation>
    <scope>NUCLEOTIDE SEQUENCE [LARGE SCALE GENOMIC DNA]</scope>
    <source>
        <strain evidence="5">MSL47</strain>
    </source>
</reference>
<dbReference type="SMART" id="SM00248">
    <property type="entry name" value="ANK"/>
    <property type="match status" value="4"/>
</dbReference>
<dbReference type="EMBL" id="OBDZ01000057">
    <property type="protein sequence ID" value="SNY47736.1"/>
    <property type="molecule type" value="Genomic_DNA"/>
</dbReference>
<organism evidence="4 5">
    <name type="scientific">Orenia metallireducens</name>
    <dbReference type="NCBI Taxonomy" id="1413210"/>
    <lineage>
        <taxon>Bacteria</taxon>
        <taxon>Bacillati</taxon>
        <taxon>Bacillota</taxon>
        <taxon>Clostridia</taxon>
        <taxon>Halanaerobiales</taxon>
        <taxon>Halobacteroidaceae</taxon>
        <taxon>Orenia</taxon>
    </lineage>
</organism>
<keyword evidence="5" id="KW-1185">Reference proteome</keyword>
<sequence>MKNKKLCRFPKVVEIISFIAKGLDVDIDAISKDISDWKKGIGRTTGVKKEILEILVDKILLLFFEKDSKDYYTFYNQITEVIREYQCIINEVEVHNANDEDILWTVFSEFFIRIMGVKAAELEKLTSINIVAFKEDIWFLPARSKDKISYPINRLFNWWKEIAGFETWEELKKNFKEEKNFIKKDSIDLDSAKAEINKWVNQDIIPNTDNIESLSKIKFNNTKGLVITNIRDKDNKLKEINDFVKKNKLSLKELSRQLILSEVSVADLLKGIEYTYSEVDYELFLSRYGGFNEDVLKRRFYWARLIQYCFKKSISYFGKDKTFELVDLFIGNYIDTLNKINNQQHNIGARFVTKETLDIINNLLFHLGYEDKEYDKIKNIKEEFDRALRESNIIKALNIRDKLKKLNVKREMFLSGLDILDILANHRREKEKDEEKILERLFDELRGNKLYNKVYDYQVDLYYGRYKIQLGDFKEGLKYYKKDFKTVLYRGGRYQKYIIIEGLLLAAYEEKWNLFKKFYRQGIEQGYYKLYLKDVESYIIRDYKKMFLNYFAPKYYFKSVSKDKMKSLKEGQRDNIIIDIDDWESKKFGHANQSKKGTGTKKMTPLMMNSLFGNEDEVRKWLELGADVNEIYRQNELADRFEDSSTALIMALQNKYFNIFELLFQDSFLNKETINVVTKKKSNSILSLAIQYGLVDTVQRLIDKGVDVHQKIGFNYDYPLSFIASQGTVENILGYYNNCIYALSTYKSSALYFAILNLRPIPLVINLPLPTSVVDNCEDKDKIMQIINSILEVADQELINDTNSYNNTPLMLACEFGEYELVKKLLELGADIKAKNDLGFRAIEIAESYKNYNIVNLLKELN</sequence>
<dbReference type="AlphaFoldDB" id="A0A285IKV9"/>
<gene>
    <name evidence="4" type="ORF">SAMN06265827_1574</name>
</gene>
<dbReference type="InterPro" id="IPR002110">
    <property type="entry name" value="Ankyrin_rpt"/>
</dbReference>
<dbReference type="RefSeq" id="WP_097019668.1">
    <property type="nucleotide sequence ID" value="NZ_OBDZ01000057.1"/>
</dbReference>
<feature type="repeat" description="ANK" evidence="3">
    <location>
        <begin position="805"/>
        <end position="837"/>
    </location>
</feature>
<dbReference type="SUPFAM" id="SSF48403">
    <property type="entry name" value="Ankyrin repeat"/>
    <property type="match status" value="1"/>
</dbReference>
<evidence type="ECO:0000313" key="4">
    <source>
        <dbReference type="EMBL" id="SNY47736.1"/>
    </source>
</evidence>
<keyword evidence="1" id="KW-0677">Repeat</keyword>
<proteinExistence type="predicted"/>
<accession>A0A285IKV9</accession>
<dbReference type="PROSITE" id="PS50297">
    <property type="entry name" value="ANK_REP_REGION"/>
    <property type="match status" value="1"/>
</dbReference>
<evidence type="ECO:0000256" key="2">
    <source>
        <dbReference type="ARBA" id="ARBA00023043"/>
    </source>
</evidence>
<evidence type="ECO:0000256" key="1">
    <source>
        <dbReference type="ARBA" id="ARBA00022737"/>
    </source>
</evidence>
<name>A0A285IKV9_9FIRM</name>
<dbReference type="PANTHER" id="PTHR24126:SF14">
    <property type="entry name" value="ANK_REP_REGION DOMAIN-CONTAINING PROTEIN"/>
    <property type="match status" value="1"/>
</dbReference>
<dbReference type="OrthoDB" id="2002955at2"/>
<evidence type="ECO:0000256" key="3">
    <source>
        <dbReference type="PROSITE-ProRule" id="PRU00023"/>
    </source>
</evidence>
<evidence type="ECO:0000313" key="5">
    <source>
        <dbReference type="Proteomes" id="UP000219573"/>
    </source>
</evidence>
<dbReference type="Proteomes" id="UP000219573">
    <property type="component" value="Unassembled WGS sequence"/>
</dbReference>
<keyword evidence="2 3" id="KW-0040">ANK repeat</keyword>
<dbReference type="PROSITE" id="PS50088">
    <property type="entry name" value="ANK_REPEAT"/>
    <property type="match status" value="1"/>
</dbReference>
<dbReference type="InterPro" id="IPR036770">
    <property type="entry name" value="Ankyrin_rpt-contain_sf"/>
</dbReference>
<protein>
    <submittedName>
        <fullName evidence="4">Ankyrin repeat-containing protein</fullName>
    </submittedName>
</protein>
<dbReference type="Gene3D" id="1.25.40.20">
    <property type="entry name" value="Ankyrin repeat-containing domain"/>
    <property type="match status" value="2"/>
</dbReference>